<evidence type="ECO:0000256" key="2">
    <source>
        <dbReference type="ARBA" id="ARBA00022692"/>
    </source>
</evidence>
<comment type="subcellular location">
    <subcellularLocation>
        <location evidence="1">Membrane</location>
        <topology evidence="1">Multi-pass membrane protein</topology>
    </subcellularLocation>
</comment>
<keyword evidence="3 5" id="KW-1133">Transmembrane helix</keyword>
<feature type="transmembrane region" description="Helical" evidence="5">
    <location>
        <begin position="21"/>
        <end position="49"/>
    </location>
</feature>
<dbReference type="OrthoDB" id="341259at2759"/>
<gene>
    <name evidence="6" type="ORF">EI97DRAFT_142288</name>
</gene>
<dbReference type="RefSeq" id="XP_033651541.1">
    <property type="nucleotide sequence ID" value="XM_033793205.1"/>
</dbReference>
<reference evidence="6" key="1">
    <citation type="journal article" date="2020" name="Stud. Mycol.">
        <title>101 Dothideomycetes genomes: a test case for predicting lifestyles and emergence of pathogens.</title>
        <authorList>
            <person name="Haridas S."/>
            <person name="Albert R."/>
            <person name="Binder M."/>
            <person name="Bloem J."/>
            <person name="Labutti K."/>
            <person name="Salamov A."/>
            <person name="Andreopoulos B."/>
            <person name="Baker S."/>
            <person name="Barry K."/>
            <person name="Bills G."/>
            <person name="Bluhm B."/>
            <person name="Cannon C."/>
            <person name="Castanera R."/>
            <person name="Culley D."/>
            <person name="Daum C."/>
            <person name="Ezra D."/>
            <person name="Gonzalez J."/>
            <person name="Henrissat B."/>
            <person name="Kuo A."/>
            <person name="Liang C."/>
            <person name="Lipzen A."/>
            <person name="Lutzoni F."/>
            <person name="Magnuson J."/>
            <person name="Mondo S."/>
            <person name="Nolan M."/>
            <person name="Ohm R."/>
            <person name="Pangilinan J."/>
            <person name="Park H.-J."/>
            <person name="Ramirez L."/>
            <person name="Alfaro M."/>
            <person name="Sun H."/>
            <person name="Tritt A."/>
            <person name="Yoshinaga Y."/>
            <person name="Zwiers L.-H."/>
            <person name="Turgeon B."/>
            <person name="Goodwin S."/>
            <person name="Spatafora J."/>
            <person name="Crous P."/>
            <person name="Grigoriev I."/>
        </authorList>
    </citation>
    <scope>NUCLEOTIDE SEQUENCE</scope>
    <source>
        <strain evidence="6">CBS 379.55</strain>
    </source>
</reference>
<evidence type="ECO:0000256" key="1">
    <source>
        <dbReference type="ARBA" id="ARBA00004141"/>
    </source>
</evidence>
<evidence type="ECO:0000256" key="4">
    <source>
        <dbReference type="ARBA" id="ARBA00023136"/>
    </source>
</evidence>
<keyword evidence="4 5" id="KW-0472">Membrane</keyword>
<protein>
    <submittedName>
        <fullName evidence="6">Uncharacterized protein</fullName>
    </submittedName>
</protein>
<evidence type="ECO:0000256" key="5">
    <source>
        <dbReference type="SAM" id="Phobius"/>
    </source>
</evidence>
<dbReference type="GeneID" id="54546380"/>
<evidence type="ECO:0000313" key="6">
    <source>
        <dbReference type="EMBL" id="KAF2274002.1"/>
    </source>
</evidence>
<evidence type="ECO:0000313" key="7">
    <source>
        <dbReference type="Proteomes" id="UP000800097"/>
    </source>
</evidence>
<accession>A0A6A6JC39</accession>
<organism evidence="6 7">
    <name type="scientific">Westerdykella ornata</name>
    <dbReference type="NCBI Taxonomy" id="318751"/>
    <lineage>
        <taxon>Eukaryota</taxon>
        <taxon>Fungi</taxon>
        <taxon>Dikarya</taxon>
        <taxon>Ascomycota</taxon>
        <taxon>Pezizomycotina</taxon>
        <taxon>Dothideomycetes</taxon>
        <taxon>Pleosporomycetidae</taxon>
        <taxon>Pleosporales</taxon>
        <taxon>Sporormiaceae</taxon>
        <taxon>Westerdykella</taxon>
    </lineage>
</organism>
<evidence type="ECO:0000256" key="3">
    <source>
        <dbReference type="ARBA" id="ARBA00022989"/>
    </source>
</evidence>
<dbReference type="AlphaFoldDB" id="A0A6A6JC39"/>
<dbReference type="Gene3D" id="1.20.58.340">
    <property type="entry name" value="Magnesium transport protein CorA, transmembrane region"/>
    <property type="match status" value="1"/>
</dbReference>
<dbReference type="InterPro" id="IPR045863">
    <property type="entry name" value="CorA_TM1_TM2"/>
</dbReference>
<keyword evidence="2 5" id="KW-0812">Transmembrane</keyword>
<name>A0A6A6JC39_WESOR</name>
<dbReference type="EMBL" id="ML986506">
    <property type="protein sequence ID" value="KAF2274002.1"/>
    <property type="molecule type" value="Genomic_DNA"/>
</dbReference>
<dbReference type="SUPFAM" id="SSF144083">
    <property type="entry name" value="Magnesium transport protein CorA, transmembrane region"/>
    <property type="match status" value="1"/>
</dbReference>
<keyword evidence="7" id="KW-1185">Reference proteome</keyword>
<sequence>MPGKLEKLVSTLLRQESMGNTMVVFTIVTIIFLPLSFTSSFFALGIVAFPKDPQTGETNRPVGWYFAHDVRRPDRLRSEYTSIHSSVEISTQ</sequence>
<dbReference type="Proteomes" id="UP000800097">
    <property type="component" value="Unassembled WGS sequence"/>
</dbReference>
<dbReference type="GO" id="GO:0016020">
    <property type="term" value="C:membrane"/>
    <property type="evidence" value="ECO:0007669"/>
    <property type="project" value="UniProtKB-SubCell"/>
</dbReference>
<proteinExistence type="predicted"/>